<evidence type="ECO:0000313" key="2">
    <source>
        <dbReference type="EMBL" id="TCN75720.1"/>
    </source>
</evidence>
<name>A0A4R2EZL4_9GAMM</name>
<dbReference type="Proteomes" id="UP000294832">
    <property type="component" value="Unassembled WGS sequence"/>
</dbReference>
<dbReference type="AlphaFoldDB" id="A0A4R2EZL4"/>
<comment type="caution">
    <text evidence="2">The sequence shown here is derived from an EMBL/GenBank/DDBJ whole genome shotgun (WGS) entry which is preliminary data.</text>
</comment>
<evidence type="ECO:0000259" key="1">
    <source>
        <dbReference type="Pfam" id="PF04471"/>
    </source>
</evidence>
<keyword evidence="2" id="KW-0255">Endonuclease</keyword>
<dbReference type="Pfam" id="PF04471">
    <property type="entry name" value="Mrr_cat"/>
    <property type="match status" value="1"/>
</dbReference>
<keyword evidence="2" id="KW-0540">Nuclease</keyword>
<sequence>MTVLDFKEIPEAHIATGEQDTFELFARDFLDFIGYKIITNPDRGADGGVDLIVEESRTGVGGETIIRWLVSCKHKAHSGKSVTPTDDANIRDRVEARIQLRSAPLAKLSSLA</sequence>
<dbReference type="GO" id="GO:0003677">
    <property type="term" value="F:DNA binding"/>
    <property type="evidence" value="ECO:0007669"/>
    <property type="project" value="InterPro"/>
</dbReference>
<feature type="domain" description="Restriction endonuclease type IV Mrr" evidence="1">
    <location>
        <begin position="18"/>
        <end position="82"/>
    </location>
</feature>
<organism evidence="2 3">
    <name type="scientific">Shewanella fodinae</name>
    <dbReference type="NCBI Taxonomy" id="552357"/>
    <lineage>
        <taxon>Bacteria</taxon>
        <taxon>Pseudomonadati</taxon>
        <taxon>Pseudomonadota</taxon>
        <taxon>Gammaproteobacteria</taxon>
        <taxon>Alteromonadales</taxon>
        <taxon>Shewanellaceae</taxon>
        <taxon>Shewanella</taxon>
    </lineage>
</organism>
<dbReference type="GO" id="GO:0009307">
    <property type="term" value="P:DNA restriction-modification system"/>
    <property type="evidence" value="ECO:0007669"/>
    <property type="project" value="InterPro"/>
</dbReference>
<dbReference type="RefSeq" id="WP_207904319.1">
    <property type="nucleotide sequence ID" value="NZ_SLWF01000067.1"/>
</dbReference>
<reference evidence="2 3" key="1">
    <citation type="submission" date="2019-03" db="EMBL/GenBank/DDBJ databases">
        <title>Freshwater and sediment microbial communities from various areas in North America, analyzing microbe dynamics in response to fracking.</title>
        <authorList>
            <person name="Lamendella R."/>
        </authorList>
    </citation>
    <scope>NUCLEOTIDE SEQUENCE [LARGE SCALE GENOMIC DNA]</scope>
    <source>
        <strain evidence="2 3">74A</strain>
    </source>
</reference>
<accession>A0A4R2EZL4</accession>
<dbReference type="GO" id="GO:0004519">
    <property type="term" value="F:endonuclease activity"/>
    <property type="evidence" value="ECO:0007669"/>
    <property type="project" value="UniProtKB-KW"/>
</dbReference>
<dbReference type="EMBL" id="SLWF01000067">
    <property type="protein sequence ID" value="TCN75720.1"/>
    <property type="molecule type" value="Genomic_DNA"/>
</dbReference>
<keyword evidence="2" id="KW-0378">Hydrolase</keyword>
<proteinExistence type="predicted"/>
<protein>
    <submittedName>
        <fullName evidence="2">Restriction endonuclease</fullName>
    </submittedName>
</protein>
<gene>
    <name evidence="2" type="ORF">EDC91_1673</name>
</gene>
<keyword evidence="3" id="KW-1185">Reference proteome</keyword>
<dbReference type="InterPro" id="IPR007560">
    <property type="entry name" value="Restrct_endonuc_IV_Mrr"/>
</dbReference>
<evidence type="ECO:0000313" key="3">
    <source>
        <dbReference type="Proteomes" id="UP000294832"/>
    </source>
</evidence>